<dbReference type="GO" id="GO:0006352">
    <property type="term" value="P:DNA-templated transcription initiation"/>
    <property type="evidence" value="ECO:0007669"/>
    <property type="project" value="InterPro"/>
</dbReference>
<dbReference type="RefSeq" id="WP_104507382.1">
    <property type="nucleotide sequence ID" value="NZ_JACIGC010000010.1"/>
</dbReference>
<dbReference type="Gene3D" id="1.10.1740.10">
    <property type="match status" value="1"/>
</dbReference>
<dbReference type="SUPFAM" id="SSF88946">
    <property type="entry name" value="Sigma2 domain of RNA polymerase sigma factors"/>
    <property type="match status" value="1"/>
</dbReference>
<keyword evidence="7" id="KW-1185">Reference proteome</keyword>
<evidence type="ECO:0000259" key="5">
    <source>
        <dbReference type="Pfam" id="PF08281"/>
    </source>
</evidence>
<dbReference type="Gene3D" id="1.10.10.10">
    <property type="entry name" value="Winged helix-like DNA-binding domain superfamily/Winged helix DNA-binding domain"/>
    <property type="match status" value="1"/>
</dbReference>
<dbReference type="GO" id="GO:0016987">
    <property type="term" value="F:sigma factor activity"/>
    <property type="evidence" value="ECO:0007669"/>
    <property type="project" value="UniProtKB-KW"/>
</dbReference>
<sequence length="180" mass="20302">MAETERLGLRQQIVENYDSLIARLTRRLGSSEHAYDVLHETFVRLDSVPATTQVLNPASYIFRTALNIERNRRKAQSYRVSVAEIDSLVDVCDETPDPAMVAEARSDFKAFERALLDLPERPRQVLRLMSLEGKTAQETADHLNVSVRTVAADYQNALQQCAKSLNRTPVVRLGGPRPRP</sequence>
<evidence type="ECO:0000256" key="4">
    <source>
        <dbReference type="ARBA" id="ARBA00023163"/>
    </source>
</evidence>
<dbReference type="InterPro" id="IPR013325">
    <property type="entry name" value="RNA_pol_sigma_r2"/>
</dbReference>
<keyword evidence="3" id="KW-0731">Sigma factor</keyword>
<dbReference type="EMBL" id="NHSJ01000051">
    <property type="protein sequence ID" value="PPQ31748.1"/>
    <property type="molecule type" value="Genomic_DNA"/>
</dbReference>
<accession>A0A2S6NAV6</accession>
<comment type="similarity">
    <text evidence="1">Belongs to the sigma-70 factor family. ECF subfamily.</text>
</comment>
<keyword evidence="4" id="KW-0804">Transcription</keyword>
<organism evidence="6 7">
    <name type="scientific">Rhodoblastus sphagnicola</name>
    <dbReference type="NCBI Taxonomy" id="333368"/>
    <lineage>
        <taxon>Bacteria</taxon>
        <taxon>Pseudomonadati</taxon>
        <taxon>Pseudomonadota</taxon>
        <taxon>Alphaproteobacteria</taxon>
        <taxon>Hyphomicrobiales</taxon>
        <taxon>Rhodoblastaceae</taxon>
        <taxon>Rhodoblastus</taxon>
    </lineage>
</organism>
<dbReference type="SUPFAM" id="SSF88659">
    <property type="entry name" value="Sigma3 and sigma4 domains of RNA polymerase sigma factors"/>
    <property type="match status" value="1"/>
</dbReference>
<gene>
    <name evidence="6" type="ORF">CCR94_08175</name>
</gene>
<dbReference type="PANTHER" id="PTHR43133:SF63">
    <property type="entry name" value="RNA POLYMERASE SIGMA FACTOR FECI-RELATED"/>
    <property type="match status" value="1"/>
</dbReference>
<comment type="caution">
    <text evidence="6">The sequence shown here is derived from an EMBL/GenBank/DDBJ whole genome shotgun (WGS) entry which is preliminary data.</text>
</comment>
<dbReference type="PANTHER" id="PTHR43133">
    <property type="entry name" value="RNA POLYMERASE ECF-TYPE SIGMA FACTO"/>
    <property type="match status" value="1"/>
</dbReference>
<reference evidence="6 7" key="1">
    <citation type="journal article" date="2018" name="Arch. Microbiol.">
        <title>New insights into the metabolic potential of the phototrophic purple bacterium Rhodopila globiformis DSM 161(T) from its draft genome sequence and evidence for a vanadium-dependent nitrogenase.</title>
        <authorList>
            <person name="Imhoff J.F."/>
            <person name="Rahn T."/>
            <person name="Kunzel S."/>
            <person name="Neulinger S.C."/>
        </authorList>
    </citation>
    <scope>NUCLEOTIDE SEQUENCE [LARGE SCALE GENOMIC DNA]</scope>
    <source>
        <strain evidence="6 7">DSM 16996</strain>
    </source>
</reference>
<feature type="domain" description="RNA polymerase sigma factor 70 region 4 type 2" evidence="5">
    <location>
        <begin position="110"/>
        <end position="161"/>
    </location>
</feature>
<proteinExistence type="inferred from homology"/>
<dbReference type="Proteomes" id="UP000239089">
    <property type="component" value="Unassembled WGS sequence"/>
</dbReference>
<evidence type="ECO:0000256" key="1">
    <source>
        <dbReference type="ARBA" id="ARBA00010641"/>
    </source>
</evidence>
<dbReference type="Pfam" id="PF08281">
    <property type="entry name" value="Sigma70_r4_2"/>
    <property type="match status" value="1"/>
</dbReference>
<dbReference type="AlphaFoldDB" id="A0A2S6NAV6"/>
<dbReference type="InterPro" id="IPR039425">
    <property type="entry name" value="RNA_pol_sigma-70-like"/>
</dbReference>
<dbReference type="NCBIfam" id="TIGR02937">
    <property type="entry name" value="sigma70-ECF"/>
    <property type="match status" value="1"/>
</dbReference>
<evidence type="ECO:0000256" key="3">
    <source>
        <dbReference type="ARBA" id="ARBA00023082"/>
    </source>
</evidence>
<dbReference type="InterPro" id="IPR013249">
    <property type="entry name" value="RNA_pol_sigma70_r4_t2"/>
</dbReference>
<dbReference type="InterPro" id="IPR013324">
    <property type="entry name" value="RNA_pol_sigma_r3/r4-like"/>
</dbReference>
<name>A0A2S6NAV6_9HYPH</name>
<protein>
    <submittedName>
        <fullName evidence="6">RNA polymerase subunit sigma-24</fullName>
    </submittedName>
</protein>
<dbReference type="InterPro" id="IPR014284">
    <property type="entry name" value="RNA_pol_sigma-70_dom"/>
</dbReference>
<evidence type="ECO:0000313" key="6">
    <source>
        <dbReference type="EMBL" id="PPQ31748.1"/>
    </source>
</evidence>
<dbReference type="OrthoDB" id="9794372at2"/>
<dbReference type="InterPro" id="IPR036388">
    <property type="entry name" value="WH-like_DNA-bd_sf"/>
</dbReference>
<evidence type="ECO:0000313" key="7">
    <source>
        <dbReference type="Proteomes" id="UP000239089"/>
    </source>
</evidence>
<dbReference type="GO" id="GO:0003677">
    <property type="term" value="F:DNA binding"/>
    <property type="evidence" value="ECO:0007669"/>
    <property type="project" value="InterPro"/>
</dbReference>
<evidence type="ECO:0000256" key="2">
    <source>
        <dbReference type="ARBA" id="ARBA00023015"/>
    </source>
</evidence>
<keyword evidence="2" id="KW-0805">Transcription regulation</keyword>